<protein>
    <submittedName>
        <fullName evidence="7">Putative fasciclin</fullName>
    </submittedName>
</protein>
<dbReference type="AlphaFoldDB" id="U5EZ19"/>
<feature type="domain" description="FAS1" evidence="5">
    <location>
        <begin position="450"/>
        <end position="610"/>
    </location>
</feature>
<feature type="signal peptide" evidence="4">
    <location>
        <begin position="1"/>
        <end position="21"/>
    </location>
</feature>
<dbReference type="InterPro" id="IPR050904">
    <property type="entry name" value="Adhesion/Biosynth-related"/>
</dbReference>
<accession>U5EZ19</accession>
<keyword evidence="2" id="KW-1015">Disulfide bond</keyword>
<keyword evidence="1 4" id="KW-0732">Signal</keyword>
<evidence type="ECO:0000256" key="1">
    <source>
        <dbReference type="ARBA" id="ARBA00022729"/>
    </source>
</evidence>
<dbReference type="PANTHER" id="PTHR10900">
    <property type="entry name" value="PERIOSTIN-RELATED"/>
    <property type="match status" value="1"/>
</dbReference>
<name>U5EZ19_9DIPT</name>
<dbReference type="InterPro" id="IPR011489">
    <property type="entry name" value="EMI_domain"/>
</dbReference>
<dbReference type="InterPro" id="IPR036378">
    <property type="entry name" value="FAS1_dom_sf"/>
</dbReference>
<feature type="region of interest" description="Disordered" evidence="3">
    <location>
        <begin position="114"/>
        <end position="161"/>
    </location>
</feature>
<feature type="domain" description="EMI" evidence="6">
    <location>
        <begin position="201"/>
        <end position="291"/>
    </location>
</feature>
<feature type="domain" description="FAS1" evidence="5">
    <location>
        <begin position="614"/>
        <end position="760"/>
    </location>
</feature>
<dbReference type="Pfam" id="PF02469">
    <property type="entry name" value="Fasciclin"/>
    <property type="match status" value="4"/>
</dbReference>
<feature type="chain" id="PRO_5004660258" evidence="4">
    <location>
        <begin position="22"/>
        <end position="929"/>
    </location>
</feature>
<evidence type="ECO:0000256" key="2">
    <source>
        <dbReference type="ARBA" id="ARBA00023157"/>
    </source>
</evidence>
<evidence type="ECO:0000259" key="6">
    <source>
        <dbReference type="PROSITE" id="PS51041"/>
    </source>
</evidence>
<dbReference type="Gene3D" id="2.30.180.10">
    <property type="entry name" value="FAS1 domain"/>
    <property type="match status" value="4"/>
</dbReference>
<dbReference type="PROSITE" id="PS50213">
    <property type="entry name" value="FAS1"/>
    <property type="match status" value="4"/>
</dbReference>
<dbReference type="PANTHER" id="PTHR10900:SF77">
    <property type="entry name" value="FI19380P1"/>
    <property type="match status" value="1"/>
</dbReference>
<feature type="compositionally biased region" description="Pro residues" evidence="3">
    <location>
        <begin position="142"/>
        <end position="155"/>
    </location>
</feature>
<dbReference type="EMBL" id="GANO01001589">
    <property type="protein sequence ID" value="JAB58282.1"/>
    <property type="molecule type" value="mRNA"/>
</dbReference>
<evidence type="ECO:0000313" key="7">
    <source>
        <dbReference type="EMBL" id="JAB58282.1"/>
    </source>
</evidence>
<feature type="compositionally biased region" description="Basic residues" evidence="3">
    <location>
        <begin position="131"/>
        <end position="141"/>
    </location>
</feature>
<feature type="domain" description="FAS1" evidence="5">
    <location>
        <begin position="291"/>
        <end position="446"/>
    </location>
</feature>
<evidence type="ECO:0000256" key="4">
    <source>
        <dbReference type="SAM" id="SignalP"/>
    </source>
</evidence>
<sequence length="929" mass="105880">MKNFPVISILIIVTIFTSSNCFDFGSLTNFDDTFENWRKSFLSNDGLANSYFNPNNNGYLWPSQSPSYRNEDQQYAQQEEFPQYADDTIENGAPLSDVIPLRDRRPINPDVEFIAGDMGGPPTDIHPSQHPSHHKHPHPHHQPPPPAPPLQPQLPPGFDDTSSLFQHHFGNFFNTQPFSFFNAGPGFNFFDGPQIQPWFKGPHVCTEREESEEEQSEKENNHEIQVQDGTFTSFGGSYHLNFESCVEKHNKHVCTSITNNRGRKRTVKTTKQCCHGYQRSRNSPINAPCEKIDLYPVIETAEKLGAKEFMKSVKKNGLEDVFNETLTTFVPTDVAFTDFAEQMFESNLVVLPTLRRKRMVEAIGMTTKDLVLAHAVNGLYHIEDVDNEQLLPSKFENTSIRINVFPRAPNDQNFNYPYRYTANCVPIVKLNRIAENGIVHVVSRVMMPAVKSIMDIIRERDDMTVLRTVLEKTKLDKMLEENGSDKHFTIFAPTDNAFQKLSPELRRKLKAGKGCATNILKNHILDITFCSMAAINGVKTSTYNLLSEKLEFEYENKKKPINAPVTDAEQLTEADDLAKMDSILINGESRILETDLIATNGAVHVVDAILPTDSSMPATASMDKYNLTLFKRLLDAGDFEEEFDGYENVSYFVPTDKAFEQSSAGKKWMTEVAENPDGLKGNKDLKKFLEYHIAKPLIKTCDLQEKMIETISGDDLRVNLYTTHPVFVNIMNRATVNCARLIHFDDESCGSIIHQVDKVLEPPQMTIYEMLKSNPNYSMFNKFVEEANLTSLLNDTDENLTIFIPKDDVFREVNEWYDEISKNKEELDAVIRSHIVPDVICCSGITHAEWPFVRTAESLNNQRLKLNRNRRPQVQNAGVTKCDIVAKNGVIHEINDVISFQPPKRQLPEADFHRTLFQRPPPNHPFFHW</sequence>
<proteinExistence type="evidence at transcript level"/>
<dbReference type="InterPro" id="IPR000782">
    <property type="entry name" value="FAS1_domain"/>
</dbReference>
<dbReference type="SMART" id="SM00554">
    <property type="entry name" value="FAS1"/>
    <property type="match status" value="4"/>
</dbReference>
<feature type="domain" description="FAS1" evidence="5">
    <location>
        <begin position="764"/>
        <end position="898"/>
    </location>
</feature>
<dbReference type="SUPFAM" id="SSF82153">
    <property type="entry name" value="FAS1 domain"/>
    <property type="match status" value="4"/>
</dbReference>
<dbReference type="PROSITE" id="PS51041">
    <property type="entry name" value="EMI"/>
    <property type="match status" value="1"/>
</dbReference>
<reference evidence="7" key="1">
    <citation type="journal article" date="2014" name="Insect Biochem. Mol. Biol.">
        <title>An insight into the sialome of the frog biting fly, Corethrella appendiculata.</title>
        <authorList>
            <person name="Ribeiro J.M.C."/>
            <person name="Chagas A.C."/>
            <person name="Pham V.M."/>
            <person name="Lounibos L.P."/>
            <person name="Calvo E."/>
        </authorList>
    </citation>
    <scope>NUCLEOTIDE SEQUENCE</scope>
    <source>
        <tissue evidence="7">Salivary glands</tissue>
    </source>
</reference>
<evidence type="ECO:0000256" key="3">
    <source>
        <dbReference type="SAM" id="MobiDB-lite"/>
    </source>
</evidence>
<evidence type="ECO:0000259" key="5">
    <source>
        <dbReference type="PROSITE" id="PS50213"/>
    </source>
</evidence>
<organism evidence="7">
    <name type="scientific">Corethrella appendiculata</name>
    <dbReference type="NCBI Taxonomy" id="1370023"/>
    <lineage>
        <taxon>Eukaryota</taxon>
        <taxon>Metazoa</taxon>
        <taxon>Ecdysozoa</taxon>
        <taxon>Arthropoda</taxon>
        <taxon>Hexapoda</taxon>
        <taxon>Insecta</taxon>
        <taxon>Pterygota</taxon>
        <taxon>Neoptera</taxon>
        <taxon>Endopterygota</taxon>
        <taxon>Diptera</taxon>
        <taxon>Nematocera</taxon>
        <taxon>Culicoidea</taxon>
        <taxon>Chaoboridae</taxon>
        <taxon>Corethrella</taxon>
    </lineage>
</organism>
<dbReference type="FunFam" id="2.30.180.10:FF:000023">
    <property type="entry name" value="periostin isoform X2"/>
    <property type="match status" value="1"/>
</dbReference>